<dbReference type="OrthoDB" id="10375247at2759"/>
<sequence>MSMSRFARDQDVKFKRPVQNEQDFEAIFHEVAGDLMQNGPGTGPRVVSSPPILSERTRCDLREMRTSFNQQFGPQILRMAEECRAAMRAGHREVLRFFSEVTRDVLADGYSWSAIFFLIFVVLSIIGIVGFGILTSRVVPLLWRAVSGFVTGK</sequence>
<keyword evidence="1" id="KW-0812">Transmembrane</keyword>
<dbReference type="InParanoid" id="A0A7M7HPP9"/>
<protein>
    <submittedName>
        <fullName evidence="2">Uncharacterized protein</fullName>
    </submittedName>
</protein>
<organism evidence="2 3">
    <name type="scientific">Strongylocentrotus purpuratus</name>
    <name type="common">Purple sea urchin</name>
    <dbReference type="NCBI Taxonomy" id="7668"/>
    <lineage>
        <taxon>Eukaryota</taxon>
        <taxon>Metazoa</taxon>
        <taxon>Echinodermata</taxon>
        <taxon>Eleutherozoa</taxon>
        <taxon>Echinozoa</taxon>
        <taxon>Echinoidea</taxon>
        <taxon>Euechinoidea</taxon>
        <taxon>Echinacea</taxon>
        <taxon>Camarodonta</taxon>
        <taxon>Echinidea</taxon>
        <taxon>Strongylocentrotidae</taxon>
        <taxon>Strongylocentrotus</taxon>
    </lineage>
</organism>
<reference evidence="3" key="1">
    <citation type="submission" date="2015-02" db="EMBL/GenBank/DDBJ databases">
        <title>Genome sequencing for Strongylocentrotus purpuratus.</title>
        <authorList>
            <person name="Murali S."/>
            <person name="Liu Y."/>
            <person name="Vee V."/>
            <person name="English A."/>
            <person name="Wang M."/>
            <person name="Skinner E."/>
            <person name="Han Y."/>
            <person name="Muzny D.M."/>
            <person name="Worley K.C."/>
            <person name="Gibbs R.A."/>
        </authorList>
    </citation>
    <scope>NUCLEOTIDE SEQUENCE</scope>
</reference>
<evidence type="ECO:0000313" key="2">
    <source>
        <dbReference type="EnsemblMetazoa" id="XP_011679855"/>
    </source>
</evidence>
<proteinExistence type="predicted"/>
<accession>A0A7M7HPP9</accession>
<reference evidence="2" key="2">
    <citation type="submission" date="2021-01" db="UniProtKB">
        <authorList>
            <consortium name="EnsemblMetazoa"/>
        </authorList>
    </citation>
    <scope>IDENTIFICATION</scope>
</reference>
<dbReference type="EnsemblMetazoa" id="XM_011681553">
    <property type="protein sequence ID" value="XP_011679855"/>
    <property type="gene ID" value="LOC105445698"/>
</dbReference>
<evidence type="ECO:0000313" key="3">
    <source>
        <dbReference type="Proteomes" id="UP000007110"/>
    </source>
</evidence>
<dbReference type="GeneID" id="105445698"/>
<feature type="transmembrane region" description="Helical" evidence="1">
    <location>
        <begin position="110"/>
        <end position="134"/>
    </location>
</feature>
<keyword evidence="1" id="KW-1133">Transmembrane helix</keyword>
<evidence type="ECO:0000256" key="1">
    <source>
        <dbReference type="SAM" id="Phobius"/>
    </source>
</evidence>
<dbReference type="Proteomes" id="UP000007110">
    <property type="component" value="Unassembled WGS sequence"/>
</dbReference>
<keyword evidence="3" id="KW-1185">Reference proteome</keyword>
<dbReference type="AlphaFoldDB" id="A0A7M7HPP9"/>
<dbReference type="KEGG" id="spu:105445698"/>
<keyword evidence="1" id="KW-0472">Membrane</keyword>
<dbReference type="RefSeq" id="XP_011679855.1">
    <property type="nucleotide sequence ID" value="XM_011681553.2"/>
</dbReference>
<name>A0A7M7HPP9_STRPU</name>